<evidence type="ECO:0000256" key="2">
    <source>
        <dbReference type="PIRSR" id="PIRSR610059-50"/>
    </source>
</evidence>
<dbReference type="NCBIfam" id="TIGR01719">
    <property type="entry name" value="euk_UDPppase"/>
    <property type="match status" value="1"/>
</dbReference>
<sequence>MLSTAAAAGLPRAPQPARQPVQEDGGEKSPLLHLDHRSSSRSSQQPVVVGAWPSSESDPPAMENYEPLPPPHTTLPQGTREPVCLCSRDENSSNGDIEGYVRLRNPHLAKLSSDHLYHLALSTTTHSLVDMFGDVKFVCMGGTPSRMEQFARLAKEKLDLKLPTGTDLCDLSHYAGRYSMYKVGPLLSISHGMGAPSLSILLHEVFKLLHYARCRDVLVFRIGTSGGVGVPPGSVVVSTGAVNGLLREELDMHMLGKLVSRPAKLDVKLAEEIAAEARRSLPGINVVLGKTMCADDFYEGQGRLDGAFCDYTDQEKLQFMEKLRSVGVVNIEMEATLFAAMCHHAGIKGAVVCVTLLDRLKGDQVTEPKSVMSEWQLRPQHVVLRFIQHRLATAASSS</sequence>
<comment type="similarity">
    <text evidence="1">Belongs to the PNP/UDP phosphorylase family.</text>
</comment>
<dbReference type="EMBL" id="GEDV01008078">
    <property type="protein sequence ID" value="JAP80479.1"/>
    <property type="molecule type" value="Transcribed_RNA"/>
</dbReference>
<dbReference type="Pfam" id="PF01048">
    <property type="entry name" value="PNP_UDP_1"/>
    <property type="match status" value="1"/>
</dbReference>
<dbReference type="CDD" id="cd17763">
    <property type="entry name" value="UP_hUPP-like"/>
    <property type="match status" value="1"/>
</dbReference>
<dbReference type="InterPro" id="IPR010059">
    <property type="entry name" value="Uridine_phosphorylase_euk"/>
</dbReference>
<dbReference type="PANTHER" id="PTHR43691">
    <property type="entry name" value="URIDINE PHOSPHORYLASE"/>
    <property type="match status" value="1"/>
</dbReference>
<feature type="region of interest" description="Disordered" evidence="3">
    <location>
        <begin position="1"/>
        <end position="87"/>
    </location>
</feature>
<feature type="binding site" evidence="2">
    <location>
        <begin position="221"/>
        <end position="224"/>
    </location>
    <ligand>
        <name>phosphate</name>
        <dbReference type="ChEBI" id="CHEBI:43474"/>
    </ligand>
</feature>
<organism evidence="5">
    <name type="scientific">Rhipicephalus appendiculatus</name>
    <name type="common">Brown ear tick</name>
    <dbReference type="NCBI Taxonomy" id="34631"/>
    <lineage>
        <taxon>Eukaryota</taxon>
        <taxon>Metazoa</taxon>
        <taxon>Ecdysozoa</taxon>
        <taxon>Arthropoda</taxon>
        <taxon>Chelicerata</taxon>
        <taxon>Arachnida</taxon>
        <taxon>Acari</taxon>
        <taxon>Parasitiformes</taxon>
        <taxon>Ixodida</taxon>
        <taxon>Ixodoidea</taxon>
        <taxon>Ixodidae</taxon>
        <taxon>Rhipicephalinae</taxon>
        <taxon>Rhipicephalus</taxon>
        <taxon>Rhipicephalus</taxon>
    </lineage>
</organism>
<dbReference type="SUPFAM" id="SSF53167">
    <property type="entry name" value="Purine and uridine phosphorylases"/>
    <property type="match status" value="1"/>
</dbReference>
<proteinExistence type="inferred from homology"/>
<feature type="domain" description="Nucleoside phosphorylase" evidence="4">
    <location>
        <begin position="136"/>
        <end position="387"/>
    </location>
</feature>
<dbReference type="AlphaFoldDB" id="A0A131YMK7"/>
<feature type="binding site" evidence="2">
    <location>
        <position position="177"/>
    </location>
    <ligand>
        <name>phosphate</name>
        <dbReference type="ChEBI" id="CHEBI:43474"/>
    </ligand>
</feature>
<evidence type="ECO:0000313" key="5">
    <source>
        <dbReference type="EMBL" id="JAP80479.1"/>
    </source>
</evidence>
<evidence type="ECO:0000256" key="3">
    <source>
        <dbReference type="SAM" id="MobiDB-lite"/>
    </source>
</evidence>
<dbReference type="GO" id="GO:0004850">
    <property type="term" value="F:uridine phosphorylase activity"/>
    <property type="evidence" value="ECO:0007669"/>
    <property type="project" value="InterPro"/>
</dbReference>
<evidence type="ECO:0000259" key="4">
    <source>
        <dbReference type="Pfam" id="PF01048"/>
    </source>
</evidence>
<dbReference type="GO" id="GO:0009166">
    <property type="term" value="P:nucleotide catabolic process"/>
    <property type="evidence" value="ECO:0007669"/>
    <property type="project" value="InterPro"/>
</dbReference>
<feature type="compositionally biased region" description="Low complexity" evidence="3">
    <location>
        <begin position="1"/>
        <end position="20"/>
    </location>
</feature>
<dbReference type="InterPro" id="IPR035994">
    <property type="entry name" value="Nucleoside_phosphorylase_sf"/>
</dbReference>
<reference evidence="5" key="1">
    <citation type="journal article" date="2016" name="Ticks Tick Borne Dis.">
        <title>De novo assembly and annotation of the salivary gland transcriptome of Rhipicephalus appendiculatus male and female ticks during blood feeding.</title>
        <authorList>
            <person name="de Castro M.H."/>
            <person name="de Klerk D."/>
            <person name="Pienaar R."/>
            <person name="Latif A.A."/>
            <person name="Rees D.J."/>
            <person name="Mans B.J."/>
        </authorList>
    </citation>
    <scope>NUCLEOTIDE SEQUENCE</scope>
    <source>
        <tissue evidence="5">Salivary glands</tissue>
    </source>
</reference>
<dbReference type="Gene3D" id="3.40.50.1580">
    <property type="entry name" value="Nucleoside phosphorylase domain"/>
    <property type="match status" value="1"/>
</dbReference>
<dbReference type="GO" id="GO:0006218">
    <property type="term" value="P:uridine catabolic process"/>
    <property type="evidence" value="ECO:0007669"/>
    <property type="project" value="TreeGrafter"/>
</dbReference>
<dbReference type="InterPro" id="IPR000845">
    <property type="entry name" value="Nucleoside_phosphorylase_d"/>
</dbReference>
<dbReference type="PANTHER" id="PTHR43691:SF11">
    <property type="entry name" value="FI09636P-RELATED"/>
    <property type="match status" value="1"/>
</dbReference>
<name>A0A131YMK7_RHIAP</name>
<dbReference type="GO" id="GO:0005829">
    <property type="term" value="C:cytosol"/>
    <property type="evidence" value="ECO:0007669"/>
    <property type="project" value="TreeGrafter"/>
</dbReference>
<evidence type="ECO:0000256" key="1">
    <source>
        <dbReference type="ARBA" id="ARBA00010456"/>
    </source>
</evidence>
<feature type="binding site" evidence="2">
    <location>
        <position position="303"/>
    </location>
    <ligand>
        <name>substrate</name>
    </ligand>
</feature>
<protein>
    <submittedName>
        <fullName evidence="5">Uridine phosphorylase</fullName>
    </submittedName>
</protein>
<accession>A0A131YMK7</accession>
<feature type="binding site" evidence="2">
    <location>
        <position position="301"/>
    </location>
    <ligand>
        <name>substrate</name>
    </ligand>
</feature>